<keyword evidence="6" id="KW-0904">Protein phosphatase</keyword>
<feature type="compositionally biased region" description="Low complexity" evidence="8">
    <location>
        <begin position="303"/>
        <end position="312"/>
    </location>
</feature>
<dbReference type="SUPFAM" id="SSF50729">
    <property type="entry name" value="PH domain-like"/>
    <property type="match status" value="1"/>
</dbReference>
<dbReference type="GO" id="GO:0004725">
    <property type="term" value="F:protein tyrosine phosphatase activity"/>
    <property type="evidence" value="ECO:0007669"/>
    <property type="project" value="UniProtKB-EC"/>
</dbReference>
<dbReference type="Pfam" id="PF09380">
    <property type="entry name" value="FERM_C"/>
    <property type="match status" value="1"/>
</dbReference>
<dbReference type="PRINTS" id="PR00700">
    <property type="entry name" value="PRTYPHPHTASE"/>
</dbReference>
<dbReference type="InterPro" id="IPR019748">
    <property type="entry name" value="FERM_central"/>
</dbReference>
<dbReference type="InterPro" id="IPR029357">
    <property type="entry name" value="SPATA7"/>
</dbReference>
<dbReference type="Pfam" id="PF00102">
    <property type="entry name" value="Y_phosphatase"/>
    <property type="match status" value="1"/>
</dbReference>
<keyword evidence="4" id="KW-0963">Cytoplasm</keyword>
<dbReference type="CDD" id="cd14473">
    <property type="entry name" value="FERM_B-lobe"/>
    <property type="match status" value="1"/>
</dbReference>
<dbReference type="InterPro" id="IPR000242">
    <property type="entry name" value="PTP_cat"/>
</dbReference>
<dbReference type="PROSITE" id="PS00660">
    <property type="entry name" value="FERM_1"/>
    <property type="match status" value="1"/>
</dbReference>
<keyword evidence="5" id="KW-0378">Hydrolase</keyword>
<feature type="domain" description="Tyrosine specific protein phosphatases" evidence="10">
    <location>
        <begin position="1587"/>
        <end position="1652"/>
    </location>
</feature>
<reference evidence="12 13" key="1">
    <citation type="submission" date="2019-08" db="EMBL/GenBank/DDBJ databases">
        <title>A chromosome-level genome assembly, high-density linkage maps, and genome scans reveal the genomic architecture of hybrid incompatibilities underlying speciation via character displacement in darters (Percidae: Etheostominae).</title>
        <authorList>
            <person name="Moran R.L."/>
            <person name="Catchen J.M."/>
            <person name="Fuller R.C."/>
        </authorList>
    </citation>
    <scope>NUCLEOTIDE SEQUENCE [LARGE SCALE GENOMIC DNA]</scope>
    <source>
        <strain evidence="12">EspeVRDwgs_2016</strain>
        <tissue evidence="12">Muscle</tissue>
    </source>
</reference>
<dbReference type="PANTHER" id="PTHR45706">
    <property type="entry name" value="TYROSINE-PROTEIN PHOSPHATASE"/>
    <property type="match status" value="1"/>
</dbReference>
<dbReference type="Gene3D" id="2.30.29.30">
    <property type="entry name" value="Pleckstrin-homology domain (PH domain)/Phosphotyrosine-binding domain (PTB)"/>
    <property type="match status" value="1"/>
</dbReference>
<dbReference type="Pfam" id="PF15244">
    <property type="entry name" value="HSD3"/>
    <property type="match status" value="1"/>
</dbReference>
<dbReference type="SUPFAM" id="SSF54236">
    <property type="entry name" value="Ubiquitin-like"/>
    <property type="match status" value="1"/>
</dbReference>
<dbReference type="SMART" id="SM00404">
    <property type="entry name" value="PTPc_motif"/>
    <property type="match status" value="1"/>
</dbReference>
<dbReference type="Gene3D" id="3.10.20.90">
    <property type="entry name" value="Phosphatidylinositol 3-kinase Catalytic Subunit, Chain A, domain 1"/>
    <property type="match status" value="1"/>
</dbReference>
<evidence type="ECO:0000313" key="12">
    <source>
        <dbReference type="EMBL" id="KAA8582068.1"/>
    </source>
</evidence>
<dbReference type="PROSITE" id="PS50055">
    <property type="entry name" value="TYR_PHOSPHATASE_PTP"/>
    <property type="match status" value="1"/>
</dbReference>
<dbReference type="SUPFAM" id="SSF52799">
    <property type="entry name" value="(Phosphotyrosine protein) phosphatases II"/>
    <property type="match status" value="1"/>
</dbReference>
<dbReference type="SMART" id="SM00295">
    <property type="entry name" value="B41"/>
    <property type="match status" value="1"/>
</dbReference>
<evidence type="ECO:0000256" key="7">
    <source>
        <dbReference type="ARBA" id="ARBA00023212"/>
    </source>
</evidence>
<dbReference type="InterPro" id="IPR000387">
    <property type="entry name" value="Tyr_Pase_dom"/>
</dbReference>
<name>A0A5J5CJE6_9PERO</name>
<dbReference type="InterPro" id="IPR014352">
    <property type="entry name" value="FERM/acyl-CoA-bd_prot_sf"/>
</dbReference>
<dbReference type="FunFam" id="1.20.80.10:FF:000014">
    <property type="entry name" value="Tyrosine-protein phosphatase non-receptor type"/>
    <property type="match status" value="1"/>
</dbReference>
<feature type="compositionally biased region" description="Low complexity" evidence="8">
    <location>
        <begin position="1288"/>
        <end position="1300"/>
    </location>
</feature>
<dbReference type="PROSITE" id="PS50056">
    <property type="entry name" value="TYR_PHOSPHATASE_2"/>
    <property type="match status" value="1"/>
</dbReference>
<evidence type="ECO:0000256" key="5">
    <source>
        <dbReference type="ARBA" id="ARBA00022801"/>
    </source>
</evidence>
<keyword evidence="13" id="KW-1185">Reference proteome</keyword>
<feature type="region of interest" description="Disordered" evidence="8">
    <location>
        <begin position="1349"/>
        <end position="1396"/>
    </location>
</feature>
<evidence type="ECO:0000256" key="8">
    <source>
        <dbReference type="SAM" id="MobiDB-lite"/>
    </source>
</evidence>
<sequence length="1656" mass="188551">MAFLRAMVEPDATLLTVGVNLPMSFYDHFREFFIWSEVPPWSFCPRSSSKITQSIVKDHMVSHYKKVYSAKDNDQIRQERLRNGGRPQSAHSLSQRISRASCPLAQSRLSVQYDDSPYFCSRSSTVSSPRFCSSFHAKEIVYPSYKVSSQNHSHHIRPASEIKYRSPEATSHRKQSACSLGASGDQSCYKTFQDPVQKTYSGDLLQKHSQHFTQDKPFTPKTLKSEKSSYLSQYRYYRAPQRKPTQDCTDSRLMRQDTYHGRYLPNISGFNTEHNWSEDEFNGTYISASRQQSRANQSRDQDFFDSSSRVSSEGGTSPIMKSVSAEEEELLYLEFISAVTEDILSRGHISDRFLDRVIKRHIDMNRHQLDVGKMRHLLEVLRKDFEAPIITSTPSTKLEQNENALLDSFLPQLESGGKQVKTKKDNKLFSYASLIKYCDTPDYPAPLLGSTPLCSPETTAASQTKTNEKDGEDDNEEMAISSPWHREPVFDYSGITEEDHPNQIGTTEINKEVSHETHKYTTITSDEGFHQDQAAVSYDGQSKEFEDLGRRLSESLHITYFSLWYFNKQNQQRWIDLEKPLKKQLDKYGLEPTVYFGVVFYIPSVTQLQQEITRYQYYLQLKKDVLEGRISCSLEQAIRLASLAVQADFGDFNRYDSQEFLQKFALFPIDWIQDERVLEEATQKVALHYQSFRGLSAPEAEMLYMQEVEKMEGYGQESHQAKDSTGTDVSMGSCLDGIFVKHKNGRPLLLFRWNEINHMSHNRSFFVLELANREESVQFQTEDMETSKYVCRMCLARLKFYKINKSSLEECDPLPSEGSQKSLLTLSFPRFPMLSRPSLPLNKGQTQPSVVNPVRRRSSTRISLPKPQAYMMPPPQMHYNDNLYMNSQNGYYYHSQTSLDCSPLEYSSGGRLRNGSVYSAHSTSSLTNPQHYHQPSPMSSNPSITSDVTRPDYVPSHRHSALIPPSYRATPDYESVMRQKNRGGGGGMLLSQEHRQSHSMRNLNIGNSYAYSRPDPLVYSQPEIRGEHGGAAQHYHYPFHLGSSFHSPSPYPYPTERRPVVGAVSVPELTNVQLQQAQEYPAPNIMRTHVYRPPPPYPYSHPRPANSTPDLSRHLYVSSSNPDLIITRRVHHSVQTFQEDSLPVAHSLQEVSEPLFSGPPQRHPYHAQKRNSIEVAGLAHSLEGMRVKERTVSSSAAETATPPPALHGGRSQGSQLNVFLERTKTEDRGDRGEDVQYGHKKSLSDATMLVHSSGEEEFEDDSGRHTPLSQDAIVATVPDQPSQKHHSLTSLSSLTPQQKTPIEPPPAYPIGSSLDPSITSSLTYKVHPLIQESEPLYLLSDLRQPRIMPSVSEGDLSGQAKQKTKKDFKKRPVSDVPAGKKTVEGLPPPGMKKGARSEVKKMGPLKVAHLNGLSVSRQPMYEEVKDEPERASNDERCKELEQHMERGELLKEYESIPKRRPAGECTIAQLPESGDKNRFQDVLPYDDTRVELVPTKENNTGYINASHIRESGREKSFRYWPRLGSRHNTVTYGRFKITTRFRTESGCYATTGLKIKHLLTGQERTVWHLQYTDWPDHGCPEDFKGFLTYLEEIQSVRRHTNSISDPKNTNLPVLVHCSAGVGRTGVMLDVPKFLSKLRCQRMMMVQTLSQYTFIYK</sequence>
<evidence type="ECO:0000259" key="9">
    <source>
        <dbReference type="PROSITE" id="PS50055"/>
    </source>
</evidence>
<feature type="region of interest" description="Disordered" evidence="8">
    <location>
        <begin position="917"/>
        <end position="945"/>
    </location>
</feature>
<dbReference type="PROSITE" id="PS00661">
    <property type="entry name" value="FERM_2"/>
    <property type="match status" value="1"/>
</dbReference>
<comment type="similarity">
    <text evidence="2">Belongs to the protein-tyrosine phosphatase family. Non-receptor class subfamily.</text>
</comment>
<dbReference type="PROSITE" id="PS00383">
    <property type="entry name" value="TYR_PHOSPHATASE_1"/>
    <property type="match status" value="1"/>
</dbReference>
<evidence type="ECO:0000313" key="13">
    <source>
        <dbReference type="Proteomes" id="UP000327493"/>
    </source>
</evidence>
<dbReference type="InterPro" id="IPR000299">
    <property type="entry name" value="FERM_domain"/>
</dbReference>
<proteinExistence type="inferred from homology"/>
<dbReference type="InterPro" id="IPR018980">
    <property type="entry name" value="FERM_PH-like_C"/>
</dbReference>
<dbReference type="Gene3D" id="3.90.190.10">
    <property type="entry name" value="Protein tyrosine phosphatase superfamily"/>
    <property type="match status" value="2"/>
</dbReference>
<dbReference type="InterPro" id="IPR019749">
    <property type="entry name" value="Band_41_domain"/>
</dbReference>
<comment type="subcellular location">
    <subcellularLocation>
        <location evidence="1">Cytoplasm</location>
        <location evidence="1">Cytoskeleton</location>
    </subcellularLocation>
</comment>
<dbReference type="GO" id="GO:0005737">
    <property type="term" value="C:cytoplasm"/>
    <property type="evidence" value="ECO:0007669"/>
    <property type="project" value="TreeGrafter"/>
</dbReference>
<dbReference type="InterPro" id="IPR019747">
    <property type="entry name" value="FERM_CS"/>
</dbReference>
<keyword evidence="7" id="KW-0206">Cytoskeleton</keyword>
<evidence type="ECO:0000259" key="11">
    <source>
        <dbReference type="PROSITE" id="PS50057"/>
    </source>
</evidence>
<feature type="region of interest" description="Disordered" evidence="8">
    <location>
        <begin position="1190"/>
        <end position="1213"/>
    </location>
</feature>
<evidence type="ECO:0000256" key="4">
    <source>
        <dbReference type="ARBA" id="ARBA00022490"/>
    </source>
</evidence>
<dbReference type="GO" id="GO:0005856">
    <property type="term" value="C:cytoskeleton"/>
    <property type="evidence" value="ECO:0007669"/>
    <property type="project" value="UniProtKB-SubCell"/>
</dbReference>
<dbReference type="SMART" id="SM00194">
    <property type="entry name" value="PTPc"/>
    <property type="match status" value="1"/>
</dbReference>
<dbReference type="InterPro" id="IPR029071">
    <property type="entry name" value="Ubiquitin-like_domsf"/>
</dbReference>
<dbReference type="InterPro" id="IPR041782">
    <property type="entry name" value="PTPN14/21_FERM_C"/>
</dbReference>
<dbReference type="CDD" id="cd13188">
    <property type="entry name" value="FERM_C_PTPN14_PTPN21"/>
    <property type="match status" value="1"/>
</dbReference>
<organism evidence="12 13">
    <name type="scientific">Etheostoma spectabile</name>
    <name type="common">orangethroat darter</name>
    <dbReference type="NCBI Taxonomy" id="54343"/>
    <lineage>
        <taxon>Eukaryota</taxon>
        <taxon>Metazoa</taxon>
        <taxon>Chordata</taxon>
        <taxon>Craniata</taxon>
        <taxon>Vertebrata</taxon>
        <taxon>Euteleostomi</taxon>
        <taxon>Actinopterygii</taxon>
        <taxon>Neopterygii</taxon>
        <taxon>Teleostei</taxon>
        <taxon>Neoteleostei</taxon>
        <taxon>Acanthomorphata</taxon>
        <taxon>Eupercaria</taxon>
        <taxon>Perciformes</taxon>
        <taxon>Percoidei</taxon>
        <taxon>Percidae</taxon>
        <taxon>Etheostomatinae</taxon>
        <taxon>Etheostoma</taxon>
    </lineage>
</organism>
<evidence type="ECO:0000256" key="6">
    <source>
        <dbReference type="ARBA" id="ARBA00022912"/>
    </source>
</evidence>
<evidence type="ECO:0000259" key="10">
    <source>
        <dbReference type="PROSITE" id="PS50056"/>
    </source>
</evidence>
<feature type="region of interest" description="Disordered" evidence="8">
    <location>
        <begin position="837"/>
        <end position="860"/>
    </location>
</feature>
<comment type="caution">
    <text evidence="12">The sequence shown here is derived from an EMBL/GenBank/DDBJ whole genome shotgun (WGS) entry which is preliminary data.</text>
</comment>
<dbReference type="InterPro" id="IPR035963">
    <property type="entry name" value="FERM_2"/>
</dbReference>
<feature type="region of interest" description="Disordered" evidence="8">
    <location>
        <begin position="454"/>
        <end position="479"/>
    </location>
</feature>
<dbReference type="FunFam" id="2.30.29.30:FF:000149">
    <property type="entry name" value="Tyrosine-protein phosphatase non-receptor type"/>
    <property type="match status" value="1"/>
</dbReference>
<evidence type="ECO:0000256" key="3">
    <source>
        <dbReference type="ARBA" id="ARBA00013064"/>
    </source>
</evidence>
<dbReference type="PANTHER" id="PTHR45706:SF3">
    <property type="entry name" value="TYROSINE-PROTEIN PHOSPHATASE NON-RECEPTOR TYPE 21"/>
    <property type="match status" value="1"/>
</dbReference>
<dbReference type="Pfam" id="PF09379">
    <property type="entry name" value="FERM_N"/>
    <property type="match status" value="1"/>
</dbReference>
<accession>A0A5J5CJE6</accession>
<feature type="compositionally biased region" description="Basic residues" evidence="8">
    <location>
        <begin position="1362"/>
        <end position="1371"/>
    </location>
</feature>
<dbReference type="Gene3D" id="1.20.80.10">
    <property type="match status" value="1"/>
</dbReference>
<dbReference type="InterPro" id="IPR018979">
    <property type="entry name" value="FERM_N"/>
</dbReference>
<feature type="domain" description="FERM" evidence="11">
    <location>
        <begin position="519"/>
        <end position="805"/>
    </location>
</feature>
<dbReference type="InterPro" id="IPR003595">
    <property type="entry name" value="Tyr_Pase_cat"/>
</dbReference>
<evidence type="ECO:0000256" key="1">
    <source>
        <dbReference type="ARBA" id="ARBA00004245"/>
    </source>
</evidence>
<feature type="region of interest" description="Disordered" evidence="8">
    <location>
        <begin position="288"/>
        <end position="319"/>
    </location>
</feature>
<protein>
    <recommendedName>
        <fullName evidence="3">protein-tyrosine-phosphatase</fullName>
        <ecNumber evidence="3">3.1.3.48</ecNumber>
    </recommendedName>
</protein>
<dbReference type="InterPro" id="IPR029021">
    <property type="entry name" value="Prot-tyrosine_phosphatase-like"/>
</dbReference>
<dbReference type="EC" id="3.1.3.48" evidence="3"/>
<dbReference type="EMBL" id="VOFY01000020">
    <property type="protein sequence ID" value="KAA8582068.1"/>
    <property type="molecule type" value="Genomic_DNA"/>
</dbReference>
<feature type="region of interest" description="Disordered" evidence="8">
    <location>
        <begin position="1278"/>
        <end position="1302"/>
    </location>
</feature>
<gene>
    <name evidence="12" type="ORF">FQN60_008808</name>
</gene>
<dbReference type="Proteomes" id="UP000327493">
    <property type="component" value="Chromosome 20"/>
</dbReference>
<dbReference type="SUPFAM" id="SSF47031">
    <property type="entry name" value="Second domain of FERM"/>
    <property type="match status" value="1"/>
</dbReference>
<dbReference type="PROSITE" id="PS50057">
    <property type="entry name" value="FERM_3"/>
    <property type="match status" value="1"/>
</dbReference>
<dbReference type="InterPro" id="IPR016130">
    <property type="entry name" value="Tyr_Pase_AS"/>
</dbReference>
<dbReference type="SMART" id="SM01196">
    <property type="entry name" value="FERM_C"/>
    <property type="match status" value="1"/>
</dbReference>
<dbReference type="Pfam" id="PF00373">
    <property type="entry name" value="FERM_M"/>
    <property type="match status" value="1"/>
</dbReference>
<feature type="non-terminal residue" evidence="12">
    <location>
        <position position="1656"/>
    </location>
</feature>
<feature type="domain" description="Tyrosine-protein phosphatase" evidence="9">
    <location>
        <begin position="1449"/>
        <end position="1656"/>
    </location>
</feature>
<dbReference type="InterPro" id="IPR011993">
    <property type="entry name" value="PH-like_dom_sf"/>
</dbReference>
<feature type="compositionally biased region" description="Polar residues" evidence="8">
    <location>
        <begin position="454"/>
        <end position="465"/>
    </location>
</feature>
<evidence type="ECO:0000256" key="2">
    <source>
        <dbReference type="ARBA" id="ARBA00009649"/>
    </source>
</evidence>